<proteinExistence type="predicted"/>
<dbReference type="Proteomes" id="UP000625804">
    <property type="component" value="Unassembled WGS sequence"/>
</dbReference>
<evidence type="ECO:0000313" key="2">
    <source>
        <dbReference type="EMBL" id="NSL50608.1"/>
    </source>
</evidence>
<protein>
    <submittedName>
        <fullName evidence="2">Nucleotidyltransferase domain-containing protein</fullName>
    </submittedName>
</protein>
<reference evidence="2" key="1">
    <citation type="submission" date="2020-06" db="EMBL/GenBank/DDBJ databases">
        <title>A novel thermopfilic bacterium from Erzurum, Turkey.</title>
        <authorList>
            <person name="Adiguzel A."/>
            <person name="Ay H."/>
            <person name="Baltaci M.O."/>
        </authorList>
    </citation>
    <scope>NUCLEOTIDE SEQUENCE</scope>
    <source>
        <strain evidence="2">P2</strain>
    </source>
</reference>
<feature type="coiled-coil region" evidence="1">
    <location>
        <begin position="188"/>
        <end position="215"/>
    </location>
</feature>
<evidence type="ECO:0000313" key="3">
    <source>
        <dbReference type="Proteomes" id="UP000625804"/>
    </source>
</evidence>
<dbReference type="RefSeq" id="WP_173729805.1">
    <property type="nucleotide sequence ID" value="NZ_JABTTE010000002.1"/>
</dbReference>
<name>A0A8J8GF00_9BACI</name>
<dbReference type="PANTHER" id="PTHR34817:SF1">
    <property type="entry name" value="NUCLEOTIDYLTRANSFERASE"/>
    <property type="match status" value="1"/>
</dbReference>
<dbReference type="EMBL" id="JABTTE010000002">
    <property type="protein sequence ID" value="NSL50608.1"/>
    <property type="molecule type" value="Genomic_DNA"/>
</dbReference>
<accession>A0A8J8GF00</accession>
<organism evidence="2 3">
    <name type="scientific">Calidifontibacillus erzurumensis</name>
    <dbReference type="NCBI Taxonomy" id="2741433"/>
    <lineage>
        <taxon>Bacteria</taxon>
        <taxon>Bacillati</taxon>
        <taxon>Bacillota</taxon>
        <taxon>Bacilli</taxon>
        <taxon>Bacillales</taxon>
        <taxon>Bacillaceae</taxon>
        <taxon>Calidifontibacillus/Schinkia group</taxon>
        <taxon>Calidifontibacillus</taxon>
    </lineage>
</organism>
<gene>
    <name evidence="2" type="ORF">HR057_02380</name>
</gene>
<sequence>MLDRKLCFKALVGSHNYNLQTEESDKDYKIFFYPNFDDLYQGGQYTKAMVSDDEDVEFHDIRKLPNLLYKSNVNFMEVLFSEEYEVYDEELFSKLFSLREEISKINLPYFYDACFGMFLRKMKEYHRDKEKDLTRKTYKHAMSAYRILDFLERYRYNSFSSFKRAIQYNFDDPARVLLLNIRKGIYNFIEIEEMIEEKEQKIKMLKDAYKSMEVNVALKEKIELIVKESVKKALGL</sequence>
<dbReference type="AlphaFoldDB" id="A0A8J8GF00"/>
<evidence type="ECO:0000256" key="1">
    <source>
        <dbReference type="SAM" id="Coils"/>
    </source>
</evidence>
<dbReference type="Pfam" id="PF10127">
    <property type="entry name" value="RlaP"/>
    <property type="match status" value="1"/>
</dbReference>
<dbReference type="InterPro" id="IPR018775">
    <property type="entry name" value="RlaP"/>
</dbReference>
<keyword evidence="3" id="KW-1185">Reference proteome</keyword>
<dbReference type="PANTHER" id="PTHR34817">
    <property type="entry name" value="NUCLEOTIDYLTRANSFERASE"/>
    <property type="match status" value="1"/>
</dbReference>
<comment type="caution">
    <text evidence="2">The sequence shown here is derived from an EMBL/GenBank/DDBJ whole genome shotgun (WGS) entry which is preliminary data.</text>
</comment>
<keyword evidence="1" id="KW-0175">Coiled coil</keyword>